<organism evidence="5 6">
    <name type="scientific">Asaia bogorensis</name>
    <dbReference type="NCBI Taxonomy" id="91915"/>
    <lineage>
        <taxon>Bacteria</taxon>
        <taxon>Pseudomonadati</taxon>
        <taxon>Pseudomonadota</taxon>
        <taxon>Alphaproteobacteria</taxon>
        <taxon>Acetobacterales</taxon>
        <taxon>Acetobacteraceae</taxon>
        <taxon>Asaia</taxon>
    </lineage>
</organism>
<dbReference type="FunFam" id="3.40.50.720:FF:000084">
    <property type="entry name" value="Short-chain dehydrogenase reductase"/>
    <property type="match status" value="1"/>
</dbReference>
<dbReference type="EC" id="1.1.1.125" evidence="5"/>
<dbReference type="GO" id="GO:0008678">
    <property type="term" value="F:2-deoxy-D-gluconate 3-dehydrogenase activity"/>
    <property type="evidence" value="ECO:0007669"/>
    <property type="project" value="UniProtKB-EC"/>
</dbReference>
<keyword evidence="2 5" id="KW-0560">Oxidoreductase</keyword>
<dbReference type="RefSeq" id="WP_275451257.1">
    <property type="nucleotide sequence ID" value="NZ_CBLX010000016.1"/>
</dbReference>
<dbReference type="eggNOG" id="COG1028">
    <property type="taxonomic scope" value="Bacteria"/>
</dbReference>
<keyword evidence="3" id="KW-0472">Membrane</keyword>
<name>A0A060QGT5_9PROT</name>
<evidence type="ECO:0000313" key="6">
    <source>
        <dbReference type="Proteomes" id="UP000027583"/>
    </source>
</evidence>
<dbReference type="InterPro" id="IPR002347">
    <property type="entry name" value="SDR_fam"/>
</dbReference>
<dbReference type="PRINTS" id="PR00081">
    <property type="entry name" value="GDHRDH"/>
</dbReference>
<feature type="transmembrane region" description="Helical" evidence="3">
    <location>
        <begin position="20"/>
        <end position="39"/>
    </location>
</feature>
<dbReference type="AlphaFoldDB" id="A0A060QGT5"/>
<feature type="domain" description="Ketoreductase" evidence="4">
    <location>
        <begin position="19"/>
        <end position="196"/>
    </location>
</feature>
<reference evidence="5 6" key="2">
    <citation type="journal article" date="2014" name="PLoS ONE">
        <title>Evolution of mitochondria reconstructed from the energy metabolism of living bacteria.</title>
        <authorList>
            <person name="Degli Esposti M."/>
            <person name="Chouaia B."/>
            <person name="Comandatore F."/>
            <person name="Crotti E."/>
            <person name="Sassera D."/>
            <person name="Lievens P.M."/>
            <person name="Daffonchio D."/>
            <person name="Bandi C."/>
        </authorList>
    </citation>
    <scope>NUCLEOTIDE SEQUENCE [LARGE SCALE GENOMIC DNA]</scope>
    <source>
        <strain evidence="5 6">SF2.1</strain>
    </source>
</reference>
<reference evidence="5 6" key="1">
    <citation type="journal article" date="2014" name="Genome Biol. Evol.">
        <title>Acetic acid bacteria genomes reveal functional traits for adaptation to life in insect guts.</title>
        <authorList>
            <person name="Chouaia B."/>
            <person name="Gaiarsa S."/>
            <person name="Crotti E."/>
            <person name="Comandatore F."/>
            <person name="Degli Esposti M."/>
            <person name="Ricci I."/>
            <person name="Alma A."/>
            <person name="Favia G."/>
            <person name="Bandi C."/>
            <person name="Daffonchio D."/>
        </authorList>
    </citation>
    <scope>NUCLEOTIDE SEQUENCE [LARGE SCALE GENOMIC DNA]</scope>
    <source>
        <strain evidence="5 6">SF2.1</strain>
    </source>
</reference>
<proteinExistence type="inferred from homology"/>
<dbReference type="PANTHER" id="PTHR42760">
    <property type="entry name" value="SHORT-CHAIN DEHYDROGENASES/REDUCTASES FAMILY MEMBER"/>
    <property type="match status" value="1"/>
</dbReference>
<dbReference type="CDD" id="cd05233">
    <property type="entry name" value="SDR_c"/>
    <property type="match status" value="1"/>
</dbReference>
<dbReference type="EMBL" id="CBLX010000016">
    <property type="protein sequence ID" value="CDG40349.1"/>
    <property type="molecule type" value="Genomic_DNA"/>
</dbReference>
<dbReference type="SUPFAM" id="SSF51735">
    <property type="entry name" value="NAD(P)-binding Rossmann-fold domains"/>
    <property type="match status" value="1"/>
</dbReference>
<protein>
    <submittedName>
        <fullName evidence="5">2-deoxy-D-gluconate 3-dehydrogenase</fullName>
        <ecNumber evidence="5">1.1.1.125</ecNumber>
    </submittedName>
</protein>
<dbReference type="PROSITE" id="PS00061">
    <property type="entry name" value="ADH_SHORT"/>
    <property type="match status" value="1"/>
</dbReference>
<dbReference type="NCBIfam" id="NF005309">
    <property type="entry name" value="PRK06841.1"/>
    <property type="match status" value="1"/>
</dbReference>
<dbReference type="InterPro" id="IPR057326">
    <property type="entry name" value="KR_dom"/>
</dbReference>
<gene>
    <name evidence="5" type="ORF">ASAP_2304</name>
</gene>
<sequence length="259" mass="26490">MKMDFSAADVDLDFSLKGKVALVTGGASGIGAAIATAFIRKGARVALVDVNLENAAAKAAELGDAAVPFSCDVSNPDSVAKAVTDVQAAFGQLDILVNCAGVVFLASAETLPLDYWDKTIAINLKGSFLVTQTVGQAMIKAGKGGRIINLASQAGTVAIEEHVAYCASKFGVIGMSKTFAAEWGKYGITVNTLSPTVVMTELGKKAWAGEKGEAAIKRIPAGRFAIPEEIAAAAVFLASSGAAMINGADILIDGGYTIL</sequence>
<dbReference type="Proteomes" id="UP000027583">
    <property type="component" value="Unassembled WGS sequence"/>
</dbReference>
<dbReference type="InterPro" id="IPR020904">
    <property type="entry name" value="Sc_DH/Rdtase_CS"/>
</dbReference>
<comment type="similarity">
    <text evidence="1">Belongs to the short-chain dehydrogenases/reductases (SDR) family.</text>
</comment>
<accession>A0A060QGT5</accession>
<comment type="caution">
    <text evidence="5">The sequence shown here is derived from an EMBL/GenBank/DDBJ whole genome shotgun (WGS) entry which is preliminary data.</text>
</comment>
<keyword evidence="3" id="KW-0812">Transmembrane</keyword>
<dbReference type="PANTHER" id="PTHR42760:SF115">
    <property type="entry name" value="3-OXOACYL-[ACYL-CARRIER-PROTEIN] REDUCTASE FABG"/>
    <property type="match status" value="1"/>
</dbReference>
<evidence type="ECO:0000256" key="1">
    <source>
        <dbReference type="ARBA" id="ARBA00006484"/>
    </source>
</evidence>
<dbReference type="SMART" id="SM00822">
    <property type="entry name" value="PKS_KR"/>
    <property type="match status" value="1"/>
</dbReference>
<dbReference type="Gene3D" id="3.40.50.720">
    <property type="entry name" value="NAD(P)-binding Rossmann-like Domain"/>
    <property type="match status" value="1"/>
</dbReference>
<keyword evidence="3" id="KW-1133">Transmembrane helix</keyword>
<evidence type="ECO:0000256" key="2">
    <source>
        <dbReference type="ARBA" id="ARBA00023002"/>
    </source>
</evidence>
<evidence type="ECO:0000256" key="3">
    <source>
        <dbReference type="SAM" id="Phobius"/>
    </source>
</evidence>
<dbReference type="PRINTS" id="PR00080">
    <property type="entry name" value="SDRFAMILY"/>
</dbReference>
<evidence type="ECO:0000313" key="5">
    <source>
        <dbReference type="EMBL" id="CDG40349.1"/>
    </source>
</evidence>
<dbReference type="Pfam" id="PF13561">
    <property type="entry name" value="adh_short_C2"/>
    <property type="match status" value="1"/>
</dbReference>
<dbReference type="InterPro" id="IPR036291">
    <property type="entry name" value="NAD(P)-bd_dom_sf"/>
</dbReference>
<evidence type="ECO:0000259" key="4">
    <source>
        <dbReference type="SMART" id="SM00822"/>
    </source>
</evidence>